<dbReference type="AlphaFoldDB" id="A0A261U3R8"/>
<evidence type="ECO:0000259" key="5">
    <source>
        <dbReference type="Pfam" id="PF13657"/>
    </source>
</evidence>
<dbReference type="Pfam" id="PF07804">
    <property type="entry name" value="HipA_C"/>
    <property type="match status" value="1"/>
</dbReference>
<keyword evidence="3 6" id="KW-0418">Kinase</keyword>
<name>A0A261U3R8_9BORD</name>
<dbReference type="OrthoDB" id="9805913at2"/>
<keyword evidence="2" id="KW-0808">Transferase</keyword>
<feature type="domain" description="HipA-like C-terminal" evidence="4">
    <location>
        <begin position="162"/>
        <end position="368"/>
    </location>
</feature>
<evidence type="ECO:0000259" key="4">
    <source>
        <dbReference type="Pfam" id="PF07804"/>
    </source>
</evidence>
<dbReference type="RefSeq" id="WP_094821318.1">
    <property type="nucleotide sequence ID" value="NZ_NEVO01000007.1"/>
</dbReference>
<dbReference type="PANTHER" id="PTHR37419">
    <property type="entry name" value="SERINE/THREONINE-PROTEIN KINASE TOXIN HIPA"/>
    <property type="match status" value="1"/>
</dbReference>
<dbReference type="InterPro" id="IPR017508">
    <property type="entry name" value="HipA_N1"/>
</dbReference>
<gene>
    <name evidence="6" type="ORF">CAL20_12495</name>
</gene>
<evidence type="ECO:0000256" key="3">
    <source>
        <dbReference type="ARBA" id="ARBA00022777"/>
    </source>
</evidence>
<evidence type="ECO:0000256" key="2">
    <source>
        <dbReference type="ARBA" id="ARBA00022679"/>
    </source>
</evidence>
<dbReference type="InterPro" id="IPR012893">
    <property type="entry name" value="HipA-like_C"/>
</dbReference>
<proteinExistence type="inferred from homology"/>
<organism evidence="6 7">
    <name type="scientific">Bordetella genomosp. 4</name>
    <dbReference type="NCBI Taxonomy" id="463044"/>
    <lineage>
        <taxon>Bacteria</taxon>
        <taxon>Pseudomonadati</taxon>
        <taxon>Pseudomonadota</taxon>
        <taxon>Betaproteobacteria</taxon>
        <taxon>Burkholderiales</taxon>
        <taxon>Alcaligenaceae</taxon>
        <taxon>Bordetella</taxon>
    </lineage>
</organism>
<dbReference type="GO" id="GO:0004674">
    <property type="term" value="F:protein serine/threonine kinase activity"/>
    <property type="evidence" value="ECO:0007669"/>
    <property type="project" value="TreeGrafter"/>
</dbReference>
<dbReference type="NCBIfam" id="TIGR03071">
    <property type="entry name" value="couple_hipA"/>
    <property type="match status" value="1"/>
</dbReference>
<evidence type="ECO:0000256" key="1">
    <source>
        <dbReference type="ARBA" id="ARBA00010164"/>
    </source>
</evidence>
<dbReference type="PANTHER" id="PTHR37419:SF1">
    <property type="entry name" value="SERINE_THREONINE-PROTEIN KINASE TOXIN HIPA"/>
    <property type="match status" value="1"/>
</dbReference>
<comment type="similarity">
    <text evidence="1">Belongs to the HipA Ser/Thr kinase family.</text>
</comment>
<comment type="caution">
    <text evidence="6">The sequence shown here is derived from an EMBL/GenBank/DDBJ whole genome shotgun (WGS) entry which is preliminary data.</text>
</comment>
<dbReference type="Gene3D" id="1.10.1070.20">
    <property type="match status" value="1"/>
</dbReference>
<protein>
    <submittedName>
        <fullName evidence="6">Phosphatidylinositol kinase</fullName>
    </submittedName>
</protein>
<dbReference type="InterPro" id="IPR052028">
    <property type="entry name" value="HipA_Ser/Thr_kinase"/>
</dbReference>
<dbReference type="Proteomes" id="UP000216885">
    <property type="component" value="Unassembled WGS sequence"/>
</dbReference>
<dbReference type="GO" id="GO:0005829">
    <property type="term" value="C:cytosol"/>
    <property type="evidence" value="ECO:0007669"/>
    <property type="project" value="TreeGrafter"/>
</dbReference>
<evidence type="ECO:0000313" key="7">
    <source>
        <dbReference type="Proteomes" id="UP000216885"/>
    </source>
</evidence>
<dbReference type="EMBL" id="NEVQ01000013">
    <property type="protein sequence ID" value="OZI56255.1"/>
    <property type="molecule type" value="Genomic_DNA"/>
</dbReference>
<feature type="domain" description="HipA N-terminal subdomain 1" evidence="5">
    <location>
        <begin position="6"/>
        <end position="127"/>
    </location>
</feature>
<accession>A0A261U3R8</accession>
<sequence length="477" mass="51995">MNVQALAIFIGAERVGVLFQYRMQGADVVTRFVADDAFAHQRDAPVVSAAYVANSPEDQAAFWADVRSETLNGRYSPQNGWLLPAFFQNLLPEGVFRDHVARVRGCDPKDHFEMLAACGGDLPGNVYARPVELSRDELAHYVTQDQDALEMTVTADPMEQGVSLSGVQPKLGVIKQGQRYVGRTRDHSTHIIAKLPVVGQPLLPELEALSLQLAQVAGVNICEAYLEPLEHLAAEHGYDLGDADARTQFLAVVRYDREPGRRIHCEDFAQVLGAMPEQKYQAASYLDVAAVLMAFPSLGEPAVHELLRRMAVNEMLGNPDMHLKNIGLIYADGHTPQLAPAYDIVAYAAYHPCQGHALRIMPEGLEPRRPGRSGARATASEKAQAPAFGTHQPTIGGGHVPSSTKAALKPALSPAMLRAFCAHLRIPEKPAAKAVSDCVKAAHAQWPALIEQAKLTARQKQNLLAHFHAHPMVKSVR</sequence>
<dbReference type="Pfam" id="PF13657">
    <property type="entry name" value="Couple_hipA"/>
    <property type="match status" value="1"/>
</dbReference>
<keyword evidence="7" id="KW-1185">Reference proteome</keyword>
<evidence type="ECO:0000313" key="6">
    <source>
        <dbReference type="EMBL" id="OZI56255.1"/>
    </source>
</evidence>
<reference evidence="6 7" key="1">
    <citation type="submission" date="2017-05" db="EMBL/GenBank/DDBJ databases">
        <title>Complete and WGS of Bordetella genogroups.</title>
        <authorList>
            <person name="Spilker T."/>
            <person name="LiPuma J."/>
        </authorList>
    </citation>
    <scope>NUCLEOTIDE SEQUENCE [LARGE SCALE GENOMIC DNA]</scope>
    <source>
        <strain evidence="6 7">AU9919</strain>
    </source>
</reference>